<dbReference type="EMBL" id="FLUP01000002">
    <property type="protein sequence ID" value="SBW11307.1"/>
    <property type="molecule type" value="Genomic_DNA"/>
</dbReference>
<dbReference type="InterPro" id="IPR005180">
    <property type="entry name" value="DUF302"/>
</dbReference>
<dbReference type="RefSeq" id="WP_227119271.1">
    <property type="nucleotide sequence ID" value="NZ_CABUEN010000006.1"/>
</dbReference>
<dbReference type="Gene3D" id="3.30.310.70">
    <property type="entry name" value="TT1751-like domain"/>
    <property type="match status" value="1"/>
</dbReference>
<proteinExistence type="predicted"/>
<evidence type="ECO:0000259" key="1">
    <source>
        <dbReference type="Pfam" id="PF03625"/>
    </source>
</evidence>
<gene>
    <name evidence="2" type="ORF">KM92DES2_20023</name>
</gene>
<protein>
    <recommendedName>
        <fullName evidence="1">DUF302 domain-containing protein</fullName>
    </recommendedName>
</protein>
<dbReference type="AlphaFoldDB" id="A0A212KI21"/>
<sequence length="142" mass="15268">MNTPDNGLQRVLAAPQDDLETVWKRLLNAIESAKIPVFSIVDHKQNAVEAGLDMTGARVITFGNPAVGTALMLEAPDAALDLPLRILAVETPQGVCLLWNDPAWIASRHGIVKNADVAQKMQKLMERLAREAAQHQAGAGGQ</sequence>
<feature type="domain" description="DUF302" evidence="1">
    <location>
        <begin position="41"/>
        <end position="102"/>
    </location>
</feature>
<dbReference type="Pfam" id="PF03625">
    <property type="entry name" value="DUF302"/>
    <property type="match status" value="1"/>
</dbReference>
<name>A0A212KI21_9BACT</name>
<dbReference type="InterPro" id="IPR035923">
    <property type="entry name" value="TT1751-like_sf"/>
</dbReference>
<dbReference type="CDD" id="cd14797">
    <property type="entry name" value="DUF302"/>
    <property type="match status" value="1"/>
</dbReference>
<reference evidence="2" key="1">
    <citation type="submission" date="2016-04" db="EMBL/GenBank/DDBJ databases">
        <authorList>
            <person name="Evans L.H."/>
            <person name="Alamgir A."/>
            <person name="Owens N."/>
            <person name="Weber N.D."/>
            <person name="Virtaneva K."/>
            <person name="Barbian K."/>
            <person name="Babar A."/>
            <person name="Rosenke K."/>
        </authorList>
    </citation>
    <scope>NUCLEOTIDE SEQUENCE</scope>
    <source>
        <strain evidence="2">92-2</strain>
    </source>
</reference>
<dbReference type="PANTHER" id="PTHR38342:SF2">
    <property type="entry name" value="INNER MEMBRANE OR EXPORTED"/>
    <property type="match status" value="1"/>
</dbReference>
<accession>A0A212KI21</accession>
<evidence type="ECO:0000313" key="2">
    <source>
        <dbReference type="EMBL" id="SBW11307.1"/>
    </source>
</evidence>
<dbReference type="SUPFAM" id="SSF103247">
    <property type="entry name" value="TT1751-like"/>
    <property type="match status" value="1"/>
</dbReference>
<organism evidence="2">
    <name type="scientific">uncultured Desulfovibrio sp</name>
    <dbReference type="NCBI Taxonomy" id="167968"/>
    <lineage>
        <taxon>Bacteria</taxon>
        <taxon>Pseudomonadati</taxon>
        <taxon>Thermodesulfobacteriota</taxon>
        <taxon>Desulfovibrionia</taxon>
        <taxon>Desulfovibrionales</taxon>
        <taxon>Desulfovibrionaceae</taxon>
        <taxon>Desulfovibrio</taxon>
        <taxon>environmental samples</taxon>
    </lineage>
</organism>
<dbReference type="PANTHER" id="PTHR38342">
    <property type="entry name" value="SLR5037 PROTEIN"/>
    <property type="match status" value="1"/>
</dbReference>